<dbReference type="EMBL" id="FR824612">
    <property type="protein sequence ID" value="CCA27603.1"/>
    <property type="molecule type" value="Genomic_DNA"/>
</dbReference>
<accession>F0X1C6</accession>
<reference evidence="1" key="1">
    <citation type="journal article" date="2011" name="PLoS Biol.">
        <title>Gene gain and loss during evolution of obligate parasitism in the white rust pathogen of Arabidopsis thaliana.</title>
        <authorList>
            <person name="Kemen E."/>
            <person name="Gardiner A."/>
            <person name="Schultz-Larsen T."/>
            <person name="Kemen A.C."/>
            <person name="Balmuth A.L."/>
            <person name="Robert-Seilaniantz A."/>
            <person name="Bailey K."/>
            <person name="Holub E."/>
            <person name="Studholme D.J."/>
            <person name="Maclean D."/>
            <person name="Jones J.D."/>
        </authorList>
    </citation>
    <scope>NUCLEOTIDE SEQUENCE</scope>
</reference>
<organism evidence="1">
    <name type="scientific">Albugo laibachii Nc14</name>
    <dbReference type="NCBI Taxonomy" id="890382"/>
    <lineage>
        <taxon>Eukaryota</taxon>
        <taxon>Sar</taxon>
        <taxon>Stramenopiles</taxon>
        <taxon>Oomycota</taxon>
        <taxon>Peronosporomycetes</taxon>
        <taxon>Albuginales</taxon>
        <taxon>Albuginaceae</taxon>
        <taxon>Albugo</taxon>
    </lineage>
</organism>
<dbReference type="AlphaFoldDB" id="F0X1C6"/>
<proteinExistence type="predicted"/>
<dbReference type="HOGENOM" id="CLU_2709995_0_0_1"/>
<protein>
    <submittedName>
        <fullName evidence="1">AlNc14C598G12218 protein</fullName>
    </submittedName>
</protein>
<name>F0X1C6_9STRA</name>
<reference evidence="1" key="2">
    <citation type="submission" date="2011-02" db="EMBL/GenBank/DDBJ databases">
        <authorList>
            <person name="MacLean D."/>
        </authorList>
    </citation>
    <scope>NUCLEOTIDE SEQUENCE</scope>
</reference>
<evidence type="ECO:0000313" key="1">
    <source>
        <dbReference type="EMBL" id="CCA27603.1"/>
    </source>
</evidence>
<sequence>MSLYLSSGEAFISSAQLLALAEFLKFAERVCEALRVSQSTDGLVRPRNWNALGQAPLIDFYPVATKVALIVGV</sequence>
<gene>
    <name evidence="1" type="primary">AlNc14C598G12218</name>
    <name evidence="1" type="ORF">ALNC14_137470</name>
</gene>